<evidence type="ECO:0000313" key="5">
    <source>
        <dbReference type="EMBL" id="EON77027.1"/>
    </source>
</evidence>
<dbReference type="InterPro" id="IPR001638">
    <property type="entry name" value="Solute-binding_3/MltF_N"/>
</dbReference>
<proteinExistence type="predicted"/>
<name>R7ZSG4_9BACT</name>
<evidence type="ECO:0000313" key="6">
    <source>
        <dbReference type="Proteomes" id="UP000013909"/>
    </source>
</evidence>
<gene>
    <name evidence="5" type="ORF">ADIS_2476</name>
</gene>
<keyword evidence="3" id="KW-0472">Membrane</keyword>
<sequence>MGYEFELLRNFATRQGLELRLIVSTGLEESFRLLNEGAADIIAINFEYSEPRQKYAAFSKPINEISTILVQRKRAGMATNFEDLRNAEVTIKRGTIYLDKLMALNDSLDLNIQIVEVDESLESLILKVVENDLAYTVVDEDIALVNATYFDELDVDLSISSPSHVSWAVRKNAPQLLETLNDWIDRIHRTGFQAVLYEKYFLNKKNSYFRNSSAFSSVSGGRISVFDDLIKEGADRLGWDWRLLASLVYKESRFDTSAVSYAGAVGLLQLMPVTLRQFGVVNPSDPRESLSGGVNYLSYLDGFWLERVPDNNERLRFILASYNIGHGHVQDAWRLALKYGKDSGVWSNVAFYLERKSKPEVYRDPLVTSGYAKGHLAVQYVSEIINLYESYKVLVSP</sequence>
<dbReference type="STRING" id="1232681.ADIS_2476"/>
<accession>R7ZSG4</accession>
<dbReference type="InterPro" id="IPR023346">
    <property type="entry name" value="Lysozyme-like_dom_sf"/>
</dbReference>
<keyword evidence="6" id="KW-1185">Reference proteome</keyword>
<organism evidence="5 6">
    <name type="scientific">Lunatimonas lonarensis</name>
    <dbReference type="NCBI Taxonomy" id="1232681"/>
    <lineage>
        <taxon>Bacteria</taxon>
        <taxon>Pseudomonadati</taxon>
        <taxon>Bacteroidota</taxon>
        <taxon>Cytophagia</taxon>
        <taxon>Cytophagales</taxon>
        <taxon>Cyclobacteriaceae</taxon>
    </lineage>
</organism>
<comment type="subcellular location">
    <subcellularLocation>
        <location evidence="1">Cell outer membrane</location>
        <topology evidence="1">Peripheral membrane protein</topology>
    </subcellularLocation>
</comment>
<dbReference type="InterPro" id="IPR008258">
    <property type="entry name" value="Transglycosylase_SLT_dom_1"/>
</dbReference>
<dbReference type="Pfam" id="PF00497">
    <property type="entry name" value="SBP_bac_3"/>
    <property type="match status" value="1"/>
</dbReference>
<dbReference type="EMBL" id="AQHR01000068">
    <property type="protein sequence ID" value="EON77027.1"/>
    <property type="molecule type" value="Genomic_DNA"/>
</dbReference>
<dbReference type="SUPFAM" id="SSF53850">
    <property type="entry name" value="Periplasmic binding protein-like II"/>
    <property type="match status" value="1"/>
</dbReference>
<evidence type="ECO:0000256" key="3">
    <source>
        <dbReference type="ARBA" id="ARBA00023237"/>
    </source>
</evidence>
<comment type="caution">
    <text evidence="5">The sequence shown here is derived from an EMBL/GenBank/DDBJ whole genome shotgun (WGS) entry which is preliminary data.</text>
</comment>
<evidence type="ECO:0000259" key="4">
    <source>
        <dbReference type="SMART" id="SM00062"/>
    </source>
</evidence>
<keyword evidence="3" id="KW-0998">Cell outer membrane</keyword>
<dbReference type="SUPFAM" id="SSF53955">
    <property type="entry name" value="Lysozyme-like"/>
    <property type="match status" value="1"/>
</dbReference>
<reference evidence="5 6" key="1">
    <citation type="submission" date="2013-02" db="EMBL/GenBank/DDBJ databases">
        <title>A novel strain isolated from Lonar lake, Maharashtra, India.</title>
        <authorList>
            <person name="Singh A."/>
        </authorList>
    </citation>
    <scope>NUCLEOTIDE SEQUENCE [LARGE SCALE GENOMIC DNA]</scope>
    <source>
        <strain evidence="5 6">AK24</strain>
    </source>
</reference>
<dbReference type="Gene3D" id="1.10.530.10">
    <property type="match status" value="1"/>
</dbReference>
<dbReference type="Pfam" id="PF01464">
    <property type="entry name" value="SLT"/>
    <property type="match status" value="1"/>
</dbReference>
<dbReference type="SMART" id="SM00062">
    <property type="entry name" value="PBPb"/>
    <property type="match status" value="1"/>
</dbReference>
<dbReference type="PANTHER" id="PTHR35936:SF19">
    <property type="entry name" value="AMINO-ACID-BINDING PROTEIN YXEM-RELATED"/>
    <property type="match status" value="1"/>
</dbReference>
<dbReference type="GO" id="GO:0009279">
    <property type="term" value="C:cell outer membrane"/>
    <property type="evidence" value="ECO:0007669"/>
    <property type="project" value="UniProtKB-SubCell"/>
</dbReference>
<evidence type="ECO:0000256" key="1">
    <source>
        <dbReference type="ARBA" id="ARBA00004339"/>
    </source>
</evidence>
<dbReference type="CDD" id="cd13403">
    <property type="entry name" value="MLTF-like"/>
    <property type="match status" value="1"/>
</dbReference>
<dbReference type="Gene3D" id="3.40.190.10">
    <property type="entry name" value="Periplasmic binding protein-like II"/>
    <property type="match status" value="2"/>
</dbReference>
<protein>
    <submittedName>
        <fullName evidence="5">Transglycosylase</fullName>
    </submittedName>
</protein>
<dbReference type="AlphaFoldDB" id="R7ZSG4"/>
<keyword evidence="2" id="KW-0732">Signal</keyword>
<evidence type="ECO:0000256" key="2">
    <source>
        <dbReference type="ARBA" id="ARBA00022729"/>
    </source>
</evidence>
<feature type="domain" description="Solute-binding protein family 3/N-terminal" evidence="4">
    <location>
        <begin position="2"/>
        <end position="204"/>
    </location>
</feature>
<dbReference type="PANTHER" id="PTHR35936">
    <property type="entry name" value="MEMBRANE-BOUND LYTIC MUREIN TRANSGLYCOSYLASE F"/>
    <property type="match status" value="1"/>
</dbReference>
<dbReference type="CDD" id="cd01009">
    <property type="entry name" value="PBP2_YfhD_N"/>
    <property type="match status" value="1"/>
</dbReference>
<dbReference type="Proteomes" id="UP000013909">
    <property type="component" value="Unassembled WGS sequence"/>
</dbReference>